<dbReference type="InterPro" id="IPR029016">
    <property type="entry name" value="GAF-like_dom_sf"/>
</dbReference>
<dbReference type="PANTHER" id="PTHR43047:SF63">
    <property type="entry name" value="HISTIDINE KINASE"/>
    <property type="match status" value="1"/>
</dbReference>
<feature type="region of interest" description="Disordered" evidence="10">
    <location>
        <begin position="1147"/>
        <end position="1167"/>
    </location>
</feature>
<evidence type="ECO:0000256" key="2">
    <source>
        <dbReference type="ARBA" id="ARBA00006402"/>
    </source>
</evidence>
<dbReference type="PROSITE" id="PS50046">
    <property type="entry name" value="PHYTOCHROME_2"/>
    <property type="match status" value="2"/>
</dbReference>
<dbReference type="SUPFAM" id="SSF55781">
    <property type="entry name" value="GAF domain-like"/>
    <property type="match status" value="2"/>
</dbReference>
<dbReference type="InterPro" id="IPR001610">
    <property type="entry name" value="PAC"/>
</dbReference>
<dbReference type="SUPFAM" id="SSF54631">
    <property type="entry name" value="CBS-domain pair"/>
    <property type="match status" value="1"/>
</dbReference>
<dbReference type="NCBIfam" id="TIGR00229">
    <property type="entry name" value="sensory_box"/>
    <property type="match status" value="2"/>
</dbReference>
<feature type="domain" description="PAS" evidence="14">
    <location>
        <begin position="358"/>
        <end position="403"/>
    </location>
</feature>
<dbReference type="PROSITE" id="PS50109">
    <property type="entry name" value="HIS_KIN"/>
    <property type="match status" value="1"/>
</dbReference>
<dbReference type="InterPro" id="IPR035965">
    <property type="entry name" value="PAS-like_dom_sf"/>
</dbReference>
<dbReference type="Pfam" id="PF01590">
    <property type="entry name" value="GAF"/>
    <property type="match status" value="2"/>
</dbReference>
<evidence type="ECO:0000256" key="1">
    <source>
        <dbReference type="ARBA" id="ARBA00000085"/>
    </source>
</evidence>
<evidence type="ECO:0000256" key="4">
    <source>
        <dbReference type="ARBA" id="ARBA00022553"/>
    </source>
</evidence>
<dbReference type="InterPro" id="IPR016132">
    <property type="entry name" value="Phyto_chromo_attachment"/>
</dbReference>
<comment type="similarity">
    <text evidence="2">In the N-terminal section; belongs to the phytochrome family.</text>
</comment>
<dbReference type="InterPro" id="IPR013767">
    <property type="entry name" value="PAS_fold"/>
</dbReference>
<dbReference type="InterPro" id="IPR036890">
    <property type="entry name" value="HATPase_C_sf"/>
</dbReference>
<dbReference type="Pfam" id="PF00989">
    <property type="entry name" value="PAS"/>
    <property type="match status" value="1"/>
</dbReference>
<gene>
    <name evidence="17" type="ORF">HC246_07485</name>
</gene>
<evidence type="ECO:0000256" key="3">
    <source>
        <dbReference type="ARBA" id="ARBA00012438"/>
    </source>
</evidence>
<evidence type="ECO:0000259" key="16">
    <source>
        <dbReference type="PROSITE" id="PS51371"/>
    </source>
</evidence>
<dbReference type="SMART" id="SM00086">
    <property type="entry name" value="PAC"/>
    <property type="match status" value="2"/>
</dbReference>
<dbReference type="SUPFAM" id="SSF55874">
    <property type="entry name" value="ATPase domain of HSP90 chaperone/DNA topoisomerase II/histidine kinase"/>
    <property type="match status" value="1"/>
</dbReference>
<dbReference type="Proteomes" id="UP000738376">
    <property type="component" value="Unassembled WGS sequence"/>
</dbReference>
<dbReference type="Gene3D" id="3.30.565.10">
    <property type="entry name" value="Histidine kinase-like ATPase, C-terminal domain"/>
    <property type="match status" value="1"/>
</dbReference>
<dbReference type="InterPro" id="IPR001789">
    <property type="entry name" value="Sig_transdc_resp-reg_receiver"/>
</dbReference>
<comment type="catalytic activity">
    <reaction evidence="1">
        <text>ATP + protein L-histidine = ADP + protein N-phospho-L-histidine.</text>
        <dbReference type="EC" id="2.7.13.3"/>
    </reaction>
</comment>
<dbReference type="CDD" id="cd00130">
    <property type="entry name" value="PAS"/>
    <property type="match status" value="2"/>
</dbReference>
<name>A0ABX1LSR7_9CYAN</name>
<comment type="caution">
    <text evidence="17">The sequence shown here is derived from an EMBL/GenBank/DDBJ whole genome shotgun (WGS) entry which is preliminary data.</text>
</comment>
<dbReference type="Gene3D" id="3.10.580.10">
    <property type="entry name" value="CBS-domain"/>
    <property type="match status" value="1"/>
</dbReference>
<keyword evidence="18" id="KW-1185">Reference proteome</keyword>
<dbReference type="Gene3D" id="3.30.450.20">
    <property type="entry name" value="PAS domain"/>
    <property type="match status" value="2"/>
</dbReference>
<dbReference type="SUPFAM" id="SSF55785">
    <property type="entry name" value="PYP-like sensor domain (PAS domain)"/>
    <property type="match status" value="2"/>
</dbReference>
<keyword evidence="6" id="KW-0418">Kinase</keyword>
<dbReference type="SMART" id="SM00387">
    <property type="entry name" value="HATPase_c"/>
    <property type="match status" value="1"/>
</dbReference>
<dbReference type="SMART" id="SM00448">
    <property type="entry name" value="REC"/>
    <property type="match status" value="1"/>
</dbReference>
<dbReference type="Gene3D" id="3.40.50.2300">
    <property type="match status" value="1"/>
</dbReference>
<evidence type="ECO:0000259" key="12">
    <source>
        <dbReference type="PROSITE" id="PS50109"/>
    </source>
</evidence>
<dbReference type="PROSITE" id="PS51371">
    <property type="entry name" value="CBS"/>
    <property type="match status" value="2"/>
</dbReference>
<sequence length="1293" mass="146471">MITSTLRLSELKLAIIHEPLEVPADATVMQAIALMSSARSQCDAANYSDNQQQQLQQEARSSCVLVLENQQVIGILSERDVVRLTAQQQPMDHLVIREVMHTPVFMVKLDELLGNVQKLIYGHALRAVIVVGDRGELIGIVTQTSFLQALNSLEKSNLSESLGSGSMIARQKADLEARNALLAMTHEELQCTIEELRVSTEELIVQHRQNEYEHLRYQNLFDFAPDGYLVTDSSGKILEANQAVLEMLAISHEYILGKPFIVFIDTNHIDLFYNQLNYFLSPEHIKISEEMNLITHQGKNFPAEITITQNINLLDRSIQLLWMVRDISDRKHAEQELQLANQSLELKVKERTQDLWQVNKLQRAILDSADYAIISTDLNGIIQTFNAGAEKMFGYSMGEVIGKITPEIFFDHQELIDRSSNILPEGERNTWGFRSFLAMASQGILSNEWINIRKDGSRFPVELSVTSLKDDDEKTIGFLSVRKDISDRKQAEQTILQQANQEALLRGITQRIRQSLDLPIIFDTACQEIQQLLQCDRVGIFKFYPESNFDDGEFVAEAVVDGFSSAMEEHIHDHCFGENYAAVYAQGRVQVVNDIDHAGLTDCHRDVLARFQVRANLVIPLLCGNDLWGLLCIHQCAHTRQWQEREIDLIQQIANQLTIAIQQADLYEQLHAELLIRQQAEAKISIQLRRQQILEEITQQIRESLDIQEILATVTQKIQDALYCDRVIVFQLFADGRSQIVEESVHSDFPTLKDMSWEDEVWSQEVLDDYWQGIPRIVPDVMNDVWTECLVEYSVEGRIQSKIVAPIIQDTHIDQTQRWVTTAGTKKLWGVLVVHACAERRIWQESEAQLLQQVANQLAIAIQQATLFEQSQQEIVERKLAQQQLTETNQQLSISNHELARATRLKDEFLANMSHELRTPLNAILGITEGLIEEVFGSINQQQNNMLQTVEKSGNHLLELINDILDLSKIEAGKLILECTDTNVKQLCQSSIMFVKQQAMQKQIKLEMQISQAIPDLEIDERRIRQVLINLLNNAVKFTPEGGRINLEVTLESVTDRDDTSISTQSVRFSIIDTGIGIDAEGLKILFQPFIQIDSALNRKYEGTGLGLALVKRIVELHGGHVSATSEIGVGSRFMIELPCRESNHQFSREVENTTPSSENPIEHDDSHSKSPLILLAEDNEANIVTISCYLEAKGYRLIVAKDGQQAINLVRSHNPDLILMDIQMPEIDGIEAIKWIRSNHSTDVPIIAITALAMTGDREICLEAGANEYLTKPIKLKQLNTSIQQILSAEKK</sequence>
<dbReference type="SUPFAM" id="SSF47384">
    <property type="entry name" value="Homodimeric domain of signal transducing histidine kinase"/>
    <property type="match status" value="1"/>
</dbReference>
<evidence type="ECO:0000256" key="8">
    <source>
        <dbReference type="PROSITE-ProRule" id="PRU00169"/>
    </source>
</evidence>
<organism evidence="17 18">
    <name type="scientific">Pseudanabaena yagii GIHE-NHR1</name>
    <dbReference type="NCBI Taxonomy" id="2722753"/>
    <lineage>
        <taxon>Bacteria</taxon>
        <taxon>Bacillati</taxon>
        <taxon>Cyanobacteriota</taxon>
        <taxon>Cyanophyceae</taxon>
        <taxon>Pseudanabaenales</taxon>
        <taxon>Pseudanabaenaceae</taxon>
        <taxon>Pseudanabaena</taxon>
        <taxon>Pseudanabaena yagii</taxon>
    </lineage>
</organism>
<evidence type="ECO:0000256" key="10">
    <source>
        <dbReference type="SAM" id="MobiDB-lite"/>
    </source>
</evidence>
<accession>A0ABX1LSR7</accession>
<keyword evidence="7" id="KW-0902">Two-component regulatory system</keyword>
<dbReference type="Gene3D" id="1.10.287.130">
    <property type="match status" value="1"/>
</dbReference>
<reference evidence="17 18" key="1">
    <citation type="submission" date="2020-03" db="EMBL/GenBank/DDBJ databases">
        <title>Draft Genome Sequence of 2-Methylisoborneol Producing Pseudanabaena yagii Strain GIHE-NHR1 Isolated from North Han River in South Korea.</title>
        <authorList>
            <person name="Jeong J."/>
        </authorList>
    </citation>
    <scope>NUCLEOTIDE SEQUENCE [LARGE SCALE GENOMIC DNA]</scope>
    <source>
        <strain evidence="17 18">GIHE-NHR1</strain>
    </source>
</reference>
<feature type="modified residue" description="4-aspartylphosphate" evidence="8">
    <location>
        <position position="1222"/>
    </location>
</feature>
<evidence type="ECO:0000256" key="7">
    <source>
        <dbReference type="ARBA" id="ARBA00023012"/>
    </source>
</evidence>
<feature type="domain" description="Histidine kinase" evidence="12">
    <location>
        <begin position="912"/>
        <end position="1142"/>
    </location>
</feature>
<feature type="domain" description="PAC" evidence="15">
    <location>
        <begin position="445"/>
        <end position="497"/>
    </location>
</feature>
<dbReference type="InterPro" id="IPR000700">
    <property type="entry name" value="PAS-assoc_C"/>
</dbReference>
<keyword evidence="9" id="KW-0129">CBS domain</keyword>
<keyword evidence="5" id="KW-0808">Transferase</keyword>
<dbReference type="Pfam" id="PF02518">
    <property type="entry name" value="HATPase_c"/>
    <property type="match status" value="1"/>
</dbReference>
<dbReference type="InterPro" id="IPR000014">
    <property type="entry name" value="PAS"/>
</dbReference>
<dbReference type="RefSeq" id="WP_169362841.1">
    <property type="nucleotide sequence ID" value="NZ_JAAVJL010000001.1"/>
</dbReference>
<evidence type="ECO:0000259" key="13">
    <source>
        <dbReference type="PROSITE" id="PS50110"/>
    </source>
</evidence>
<dbReference type="CDD" id="cd00082">
    <property type="entry name" value="HisKA"/>
    <property type="match status" value="1"/>
</dbReference>
<feature type="domain" description="Phytochrome chromophore attachment site" evidence="11">
    <location>
        <begin position="706"/>
        <end position="857"/>
    </location>
</feature>
<dbReference type="Pfam" id="PF00571">
    <property type="entry name" value="CBS"/>
    <property type="match status" value="2"/>
</dbReference>
<dbReference type="EMBL" id="JAAVJL010000001">
    <property type="protein sequence ID" value="NMF57864.1"/>
    <property type="molecule type" value="Genomic_DNA"/>
</dbReference>
<dbReference type="InterPro" id="IPR046342">
    <property type="entry name" value="CBS_dom_sf"/>
</dbReference>
<dbReference type="PANTHER" id="PTHR43047">
    <property type="entry name" value="TWO-COMPONENT HISTIDINE PROTEIN KINASE"/>
    <property type="match status" value="1"/>
</dbReference>
<dbReference type="SMART" id="SM00116">
    <property type="entry name" value="CBS"/>
    <property type="match status" value="2"/>
</dbReference>
<feature type="domain" description="Phytochrome chromophore attachment site" evidence="11">
    <location>
        <begin position="517"/>
        <end position="656"/>
    </location>
</feature>
<feature type="domain" description="PAC" evidence="15">
    <location>
        <begin position="287"/>
        <end position="339"/>
    </location>
</feature>
<dbReference type="SUPFAM" id="SSF52172">
    <property type="entry name" value="CheY-like"/>
    <property type="match status" value="1"/>
</dbReference>
<dbReference type="InterPro" id="IPR005467">
    <property type="entry name" value="His_kinase_dom"/>
</dbReference>
<dbReference type="SMART" id="SM00065">
    <property type="entry name" value="GAF"/>
    <property type="match status" value="2"/>
</dbReference>
<keyword evidence="4 8" id="KW-0597">Phosphoprotein</keyword>
<dbReference type="SMART" id="SM00091">
    <property type="entry name" value="PAS"/>
    <property type="match status" value="2"/>
</dbReference>
<dbReference type="InterPro" id="IPR036097">
    <property type="entry name" value="HisK_dim/P_sf"/>
</dbReference>
<evidence type="ECO:0000259" key="11">
    <source>
        <dbReference type="PROSITE" id="PS50046"/>
    </source>
</evidence>
<dbReference type="InterPro" id="IPR011006">
    <property type="entry name" value="CheY-like_superfamily"/>
</dbReference>
<proteinExistence type="inferred from homology"/>
<dbReference type="PROSITE" id="PS50113">
    <property type="entry name" value="PAC"/>
    <property type="match status" value="2"/>
</dbReference>
<feature type="domain" description="PAS" evidence="14">
    <location>
        <begin position="213"/>
        <end position="283"/>
    </location>
</feature>
<dbReference type="Pfam" id="PF00512">
    <property type="entry name" value="HisKA"/>
    <property type="match status" value="1"/>
</dbReference>
<feature type="domain" description="CBS" evidence="16">
    <location>
        <begin position="15"/>
        <end position="91"/>
    </location>
</feature>
<evidence type="ECO:0000313" key="18">
    <source>
        <dbReference type="Proteomes" id="UP000738376"/>
    </source>
</evidence>
<dbReference type="PROSITE" id="PS50110">
    <property type="entry name" value="RESPONSE_REGULATORY"/>
    <property type="match status" value="1"/>
</dbReference>
<feature type="domain" description="Response regulatory" evidence="13">
    <location>
        <begin position="1173"/>
        <end position="1288"/>
    </location>
</feature>
<evidence type="ECO:0000313" key="17">
    <source>
        <dbReference type="EMBL" id="NMF57864.1"/>
    </source>
</evidence>
<dbReference type="EC" id="2.7.13.3" evidence="3"/>
<dbReference type="PRINTS" id="PR00344">
    <property type="entry name" value="BCTRLSENSOR"/>
</dbReference>
<dbReference type="CDD" id="cd17546">
    <property type="entry name" value="REC_hyHK_CKI1_RcsC-like"/>
    <property type="match status" value="1"/>
</dbReference>
<dbReference type="InterPro" id="IPR003661">
    <property type="entry name" value="HisK_dim/P_dom"/>
</dbReference>
<protein>
    <recommendedName>
        <fullName evidence="3">histidine kinase</fullName>
        <ecNumber evidence="3">2.7.13.3</ecNumber>
    </recommendedName>
</protein>
<dbReference type="Gene3D" id="3.30.450.40">
    <property type="match status" value="2"/>
</dbReference>
<evidence type="ECO:0000259" key="15">
    <source>
        <dbReference type="PROSITE" id="PS50113"/>
    </source>
</evidence>
<dbReference type="Pfam" id="PF13426">
    <property type="entry name" value="PAS_9"/>
    <property type="match status" value="1"/>
</dbReference>
<dbReference type="InterPro" id="IPR000644">
    <property type="entry name" value="CBS_dom"/>
</dbReference>
<evidence type="ECO:0000256" key="6">
    <source>
        <dbReference type="ARBA" id="ARBA00022777"/>
    </source>
</evidence>
<dbReference type="InterPro" id="IPR003594">
    <property type="entry name" value="HATPase_dom"/>
</dbReference>
<dbReference type="PROSITE" id="PS50112">
    <property type="entry name" value="PAS"/>
    <property type="match status" value="2"/>
</dbReference>
<dbReference type="InterPro" id="IPR004358">
    <property type="entry name" value="Sig_transdc_His_kin-like_C"/>
</dbReference>
<evidence type="ECO:0000256" key="5">
    <source>
        <dbReference type="ARBA" id="ARBA00022679"/>
    </source>
</evidence>
<dbReference type="InterPro" id="IPR003018">
    <property type="entry name" value="GAF"/>
</dbReference>
<dbReference type="CDD" id="cd16922">
    <property type="entry name" value="HATPase_EvgS-ArcB-TorS-like"/>
    <property type="match status" value="1"/>
</dbReference>
<dbReference type="SMART" id="SM00388">
    <property type="entry name" value="HisKA"/>
    <property type="match status" value="1"/>
</dbReference>
<feature type="domain" description="CBS" evidence="16">
    <location>
        <begin position="100"/>
        <end position="160"/>
    </location>
</feature>
<dbReference type="Pfam" id="PF00072">
    <property type="entry name" value="Response_reg"/>
    <property type="match status" value="1"/>
</dbReference>
<evidence type="ECO:0000259" key="14">
    <source>
        <dbReference type="PROSITE" id="PS50112"/>
    </source>
</evidence>
<evidence type="ECO:0000256" key="9">
    <source>
        <dbReference type="PROSITE-ProRule" id="PRU00703"/>
    </source>
</evidence>